<keyword evidence="2" id="KW-1185">Reference proteome</keyword>
<dbReference type="OrthoDB" id="52967at2157"/>
<dbReference type="Gene3D" id="2.40.10.10">
    <property type="entry name" value="Trypsin-like serine proteases"/>
    <property type="match status" value="1"/>
</dbReference>
<dbReference type="InterPro" id="IPR043504">
    <property type="entry name" value="Peptidase_S1_PA_chymotrypsin"/>
</dbReference>
<dbReference type="SUPFAM" id="SSF50494">
    <property type="entry name" value="Trypsin-like serine proteases"/>
    <property type="match status" value="1"/>
</dbReference>
<dbReference type="KEGG" id="mear:Mpt1_c04370"/>
<name>A0A0A7LAY7_9ARCH</name>
<dbReference type="RefSeq" id="WP_048111681.1">
    <property type="nucleotide sequence ID" value="NZ_CP010070.1"/>
</dbReference>
<dbReference type="HOGENOM" id="CLU_946306_0_0_2"/>
<dbReference type="STRING" id="1577791.Mpt1_c04370"/>
<dbReference type="Pfam" id="PF13365">
    <property type="entry name" value="Trypsin_2"/>
    <property type="match status" value="1"/>
</dbReference>
<dbReference type="AlphaFoldDB" id="A0A0A7LAY7"/>
<evidence type="ECO:0000313" key="2">
    <source>
        <dbReference type="Proteomes" id="UP000030787"/>
    </source>
</evidence>
<dbReference type="InterPro" id="IPR009003">
    <property type="entry name" value="Peptidase_S1_PA"/>
</dbReference>
<evidence type="ECO:0008006" key="3">
    <source>
        <dbReference type="Google" id="ProtNLM"/>
    </source>
</evidence>
<sequence>MFADACDKAAKFTRPLIISTRHMDGKVDATCGAFVILNKEGWIMTAGHMFDSFVKFQGDQNKIKEVEGLNSSRGPGTGHMPGMIRTDPDWLTNHSFWWAWDGVRLVEAFVDRQIDICVGRLEPFDSKWITEYPVFRDPNSLRPGTSVCRLGFPFANVESEFDESVKSFRIKKGVLPLPLFPNDGMHTRNVLKGRSKEGNYEMLYVETTTPGLRGQSGGPIFDTKGRIYAMQVQTAHMPLGFQPTAEYEGKRVVENQFINVGLGIHTKTIQTILKDRNIKFQVEGEKSGYRIS</sequence>
<proteinExistence type="predicted"/>
<evidence type="ECO:0000313" key="1">
    <source>
        <dbReference type="EMBL" id="AIZ56330.1"/>
    </source>
</evidence>
<accession>A0A0A7LAY7</accession>
<reference evidence="1 2" key="1">
    <citation type="journal article" date="2014" name="Appl. Environ. Microbiol.">
        <title>Comparative Genome Analysis of 'Candidatus Methanoplasma termitum' Indicates a New Mode of Energy Metabolism in the Seventh Order of Methanogens.</title>
        <authorList>
            <person name="Lang K."/>
            <person name="Schuldes J."/>
            <person name="Klingl A."/>
            <person name="Poehlein A."/>
            <person name="Daniel R."/>
            <person name="Brune A."/>
        </authorList>
    </citation>
    <scope>NUCLEOTIDE SEQUENCE [LARGE SCALE GENOMIC DNA]</scope>
    <source>
        <strain evidence="2">Mpt1</strain>
    </source>
</reference>
<dbReference type="Proteomes" id="UP000030787">
    <property type="component" value="Chromosome"/>
</dbReference>
<dbReference type="EMBL" id="CP010070">
    <property type="protein sequence ID" value="AIZ56330.1"/>
    <property type="molecule type" value="Genomic_DNA"/>
</dbReference>
<dbReference type="GeneID" id="24818108"/>
<protein>
    <recommendedName>
        <fullName evidence="3">Trypsin-like peptidase domain protein</fullName>
    </recommendedName>
</protein>
<gene>
    <name evidence="1" type="ORF">Mpt1_c04370</name>
</gene>
<organism evidence="1 2">
    <name type="scientific">Candidatus Methanoplasma termitum</name>
    <dbReference type="NCBI Taxonomy" id="1577791"/>
    <lineage>
        <taxon>Archaea</taxon>
        <taxon>Methanobacteriati</taxon>
        <taxon>Thermoplasmatota</taxon>
        <taxon>Thermoplasmata</taxon>
        <taxon>Methanomassiliicoccales</taxon>
        <taxon>Methanomassiliicoccaceae</taxon>
        <taxon>Candidatus Methanoplasma</taxon>
    </lineage>
</organism>